<sequence>MIFPLTITGISTIYFLIRAQKYDGNIYDEKGKLRKGAWKEFIIPLIITGIALGFVIILIFISSQPTKITFTDEGFKIHGLYGEKISWESIPFIYLQRSGKDIILNFNIK</sequence>
<evidence type="ECO:0000256" key="1">
    <source>
        <dbReference type="SAM" id="Phobius"/>
    </source>
</evidence>
<reference evidence="3" key="1">
    <citation type="submission" date="2016-11" db="EMBL/GenBank/DDBJ databases">
        <authorList>
            <person name="Varghese N."/>
            <person name="Submissions S."/>
        </authorList>
    </citation>
    <scope>NUCLEOTIDE SEQUENCE [LARGE SCALE GENOMIC DNA]</scope>
    <source>
        <strain evidence="3">DSM 14826</strain>
    </source>
</reference>
<accession>A0A1M6QBZ2</accession>
<gene>
    <name evidence="2" type="ORF">SAMN02745227_01713</name>
</gene>
<keyword evidence="1" id="KW-1133">Transmembrane helix</keyword>
<keyword evidence="1" id="KW-0472">Membrane</keyword>
<keyword evidence="3" id="KW-1185">Reference proteome</keyword>
<organism evidence="2 3">
    <name type="scientific">Anaerobranca californiensis DSM 14826</name>
    <dbReference type="NCBI Taxonomy" id="1120989"/>
    <lineage>
        <taxon>Bacteria</taxon>
        <taxon>Bacillati</taxon>
        <taxon>Bacillota</taxon>
        <taxon>Clostridia</taxon>
        <taxon>Eubacteriales</taxon>
        <taxon>Proteinivoracaceae</taxon>
        <taxon>Anaerobranca</taxon>
    </lineage>
</organism>
<dbReference type="Proteomes" id="UP000243547">
    <property type="component" value="Unassembled WGS sequence"/>
</dbReference>
<dbReference type="EMBL" id="FRAI01000019">
    <property type="protein sequence ID" value="SHK17593.1"/>
    <property type="molecule type" value="Genomic_DNA"/>
</dbReference>
<dbReference type="AlphaFoldDB" id="A0A1M6QBZ2"/>
<keyword evidence="1" id="KW-0812">Transmembrane</keyword>
<proteinExistence type="predicted"/>
<feature type="transmembrane region" description="Helical" evidence="1">
    <location>
        <begin position="41"/>
        <end position="61"/>
    </location>
</feature>
<name>A0A1M6QBZ2_9FIRM</name>
<dbReference type="STRING" id="1120989.SAMN02745227_01713"/>
<evidence type="ECO:0000313" key="2">
    <source>
        <dbReference type="EMBL" id="SHK17593.1"/>
    </source>
</evidence>
<evidence type="ECO:0000313" key="3">
    <source>
        <dbReference type="Proteomes" id="UP000243547"/>
    </source>
</evidence>
<protein>
    <submittedName>
        <fullName evidence="2">Uncharacterized protein</fullName>
    </submittedName>
</protein>